<dbReference type="InterPro" id="IPR017517">
    <property type="entry name" value="Maleyloyr_isom"/>
</dbReference>
<dbReference type="EMBL" id="JAAXKZ010000057">
    <property type="protein sequence ID" value="NMH93077.1"/>
    <property type="molecule type" value="Genomic_DNA"/>
</dbReference>
<dbReference type="GO" id="GO:0046872">
    <property type="term" value="F:metal ion binding"/>
    <property type="evidence" value="ECO:0007669"/>
    <property type="project" value="InterPro"/>
</dbReference>
<sequence>MTTILDLDPPAGQLIRLLDGVRDDRMTAPTPCAEYTVGDLLDHLMNVTVVFRGAATKTATTGGPSGSAARLPADWRARLPRQLDALVVAWRDPAAWEGVAEAGGVELPAEVMGGVALDELVLHGWDLARATGQPFTCDAHSAEACLAFTSAMSAPGEDASREGLFGPVVPVPPGAPVFDRVLGYSGRDPSWTPDAAPAREPG</sequence>
<dbReference type="NCBIfam" id="TIGR03083">
    <property type="entry name" value="maleylpyruvate isomerase family mycothiol-dependent enzyme"/>
    <property type="match status" value="1"/>
</dbReference>
<evidence type="ECO:0000259" key="1">
    <source>
        <dbReference type="Pfam" id="PF11716"/>
    </source>
</evidence>
<name>A0A848DK32_9PSEU</name>
<proteinExistence type="predicted"/>
<evidence type="ECO:0000313" key="2">
    <source>
        <dbReference type="EMBL" id="NMH93077.1"/>
    </source>
</evidence>
<organism evidence="2 3">
    <name type="scientific">Pseudonocardia bannensis</name>
    <dbReference type="NCBI Taxonomy" id="630973"/>
    <lineage>
        <taxon>Bacteria</taxon>
        <taxon>Bacillati</taxon>
        <taxon>Actinomycetota</taxon>
        <taxon>Actinomycetes</taxon>
        <taxon>Pseudonocardiales</taxon>
        <taxon>Pseudonocardiaceae</taxon>
        <taxon>Pseudonocardia</taxon>
    </lineage>
</organism>
<protein>
    <submittedName>
        <fullName evidence="2">TIGR03086 family protein</fullName>
    </submittedName>
</protein>
<dbReference type="Gene3D" id="1.20.120.450">
    <property type="entry name" value="dinb family like domain"/>
    <property type="match status" value="1"/>
</dbReference>
<dbReference type="AlphaFoldDB" id="A0A848DK32"/>
<dbReference type="NCBIfam" id="TIGR03086">
    <property type="entry name" value="TIGR03086 family metal-binding protein"/>
    <property type="match status" value="1"/>
</dbReference>
<feature type="domain" description="Mycothiol-dependent maleylpyruvate isomerase metal-binding" evidence="1">
    <location>
        <begin position="13"/>
        <end position="128"/>
    </location>
</feature>
<gene>
    <name evidence="2" type="ORF">HF519_16140</name>
</gene>
<keyword evidence="3" id="KW-1185">Reference proteome</keyword>
<reference evidence="2 3" key="1">
    <citation type="submission" date="2020-04" db="EMBL/GenBank/DDBJ databases">
        <authorList>
            <person name="Klaysubun C."/>
            <person name="Duangmal K."/>
            <person name="Lipun K."/>
        </authorList>
    </citation>
    <scope>NUCLEOTIDE SEQUENCE [LARGE SCALE GENOMIC DNA]</scope>
    <source>
        <strain evidence="2 3">DSM 45300</strain>
    </source>
</reference>
<comment type="caution">
    <text evidence="2">The sequence shown here is derived from an EMBL/GenBank/DDBJ whole genome shotgun (WGS) entry which is preliminary data.</text>
</comment>
<dbReference type="InterPro" id="IPR017520">
    <property type="entry name" value="CHP03086"/>
</dbReference>
<evidence type="ECO:0000313" key="3">
    <source>
        <dbReference type="Proteomes" id="UP000586918"/>
    </source>
</evidence>
<dbReference type="InterPro" id="IPR024344">
    <property type="entry name" value="MDMPI_metal-binding"/>
</dbReference>
<accession>A0A848DK32</accession>
<dbReference type="SUPFAM" id="SSF109854">
    <property type="entry name" value="DinB/YfiT-like putative metalloenzymes"/>
    <property type="match status" value="1"/>
</dbReference>
<dbReference type="RefSeq" id="WP_169413782.1">
    <property type="nucleotide sequence ID" value="NZ_JAAXKZ010000057.1"/>
</dbReference>
<dbReference type="Proteomes" id="UP000586918">
    <property type="component" value="Unassembled WGS sequence"/>
</dbReference>
<dbReference type="InterPro" id="IPR034660">
    <property type="entry name" value="DinB/YfiT-like"/>
</dbReference>
<dbReference type="Pfam" id="PF11716">
    <property type="entry name" value="MDMPI_N"/>
    <property type="match status" value="1"/>
</dbReference>